<feature type="region of interest" description="Disordered" evidence="1">
    <location>
        <begin position="40"/>
        <end position="60"/>
    </location>
</feature>
<protein>
    <submittedName>
        <fullName evidence="2">Uncharacterized protein</fullName>
    </submittedName>
</protein>
<dbReference type="AlphaFoldDB" id="A0A9P6D9Y8"/>
<organism evidence="2 3">
    <name type="scientific">Pleurotus eryngii</name>
    <name type="common">Boletus of the steppes</name>
    <dbReference type="NCBI Taxonomy" id="5323"/>
    <lineage>
        <taxon>Eukaryota</taxon>
        <taxon>Fungi</taxon>
        <taxon>Dikarya</taxon>
        <taxon>Basidiomycota</taxon>
        <taxon>Agaricomycotina</taxon>
        <taxon>Agaricomycetes</taxon>
        <taxon>Agaricomycetidae</taxon>
        <taxon>Agaricales</taxon>
        <taxon>Pleurotineae</taxon>
        <taxon>Pleurotaceae</taxon>
        <taxon>Pleurotus</taxon>
    </lineage>
</organism>
<proteinExistence type="predicted"/>
<reference evidence="2" key="1">
    <citation type="submission" date="2020-11" db="EMBL/GenBank/DDBJ databases">
        <authorList>
            <consortium name="DOE Joint Genome Institute"/>
            <person name="Ahrendt S."/>
            <person name="Riley R."/>
            <person name="Andreopoulos W."/>
            <person name="Labutti K."/>
            <person name="Pangilinan J."/>
            <person name="Ruiz-Duenas F.J."/>
            <person name="Barrasa J.M."/>
            <person name="Sanchez-Garcia M."/>
            <person name="Camarero S."/>
            <person name="Miyauchi S."/>
            <person name="Serrano A."/>
            <person name="Linde D."/>
            <person name="Babiker R."/>
            <person name="Drula E."/>
            <person name="Ayuso-Fernandez I."/>
            <person name="Pacheco R."/>
            <person name="Padilla G."/>
            <person name="Ferreira P."/>
            <person name="Barriuso J."/>
            <person name="Kellner H."/>
            <person name="Castanera R."/>
            <person name="Alfaro M."/>
            <person name="Ramirez L."/>
            <person name="Pisabarro A.G."/>
            <person name="Kuo A."/>
            <person name="Tritt A."/>
            <person name="Lipzen A."/>
            <person name="He G."/>
            <person name="Yan M."/>
            <person name="Ng V."/>
            <person name="Cullen D."/>
            <person name="Martin F."/>
            <person name="Rosso M.-N."/>
            <person name="Henrissat B."/>
            <person name="Hibbett D."/>
            <person name="Martinez A.T."/>
            <person name="Grigoriev I.V."/>
        </authorList>
    </citation>
    <scope>NUCLEOTIDE SEQUENCE</scope>
    <source>
        <strain evidence="2">ATCC 90797</strain>
    </source>
</reference>
<dbReference type="EMBL" id="MU154681">
    <property type="protein sequence ID" value="KAF9489144.1"/>
    <property type="molecule type" value="Genomic_DNA"/>
</dbReference>
<name>A0A9P6D9Y8_PLEER</name>
<accession>A0A9P6D9Y8</accession>
<evidence type="ECO:0000256" key="1">
    <source>
        <dbReference type="SAM" id="MobiDB-lite"/>
    </source>
</evidence>
<dbReference type="Proteomes" id="UP000807025">
    <property type="component" value="Unassembled WGS sequence"/>
</dbReference>
<evidence type="ECO:0000313" key="2">
    <source>
        <dbReference type="EMBL" id="KAF9489144.1"/>
    </source>
</evidence>
<evidence type="ECO:0000313" key="3">
    <source>
        <dbReference type="Proteomes" id="UP000807025"/>
    </source>
</evidence>
<sequence>MSTTTNSLFTDEHLEALNRLTCKVLLQAKEMVDYIEGSGKQVSEKSGGTNKKKKGNDQGKNKKLTARWDLIGRWVYGENKLTLSDLLAGINNKIMASYSMHREEEDTAITSLEEITRKLQTLTQQAANWRQQIEWDKGVDGAAGTENRIEEREKIKLATDWAKKDAKWIKQYNNQMFDLRRAQEVKNAKALPSKRLFRKWKGVEWRKYAERYGSIVLLDPLWNPTAFGHGNQTANFASYMNYQLQKPLLK</sequence>
<gene>
    <name evidence="2" type="ORF">BDN71DRAFT_1435596</name>
</gene>
<dbReference type="OrthoDB" id="3049481at2759"/>
<comment type="caution">
    <text evidence="2">The sequence shown here is derived from an EMBL/GenBank/DDBJ whole genome shotgun (WGS) entry which is preliminary data.</text>
</comment>
<keyword evidence="3" id="KW-1185">Reference proteome</keyword>